<dbReference type="Gene3D" id="3.40.50.150">
    <property type="entry name" value="Vaccinia Virus protein VP39"/>
    <property type="match status" value="1"/>
</dbReference>
<dbReference type="Proteomes" id="UP001597389">
    <property type="component" value="Unassembled WGS sequence"/>
</dbReference>
<gene>
    <name evidence="2" type="ORF">ACFSW8_05895</name>
</gene>
<protein>
    <submittedName>
        <fullName evidence="2">Spermine synthase</fullName>
    </submittedName>
</protein>
<evidence type="ECO:0000256" key="1">
    <source>
        <dbReference type="ARBA" id="ARBA00023115"/>
    </source>
</evidence>
<sequence length="228" mass="25678">MKPYQNLAESTMPDGTTFSLHEHDGDFYLKYNGFELMSTSQTYSERHLADIGCKHILEHSPSRPSHPRVLIGGLGLGFTLKRTLELVGSPATVEVAELMPPIIEWNRTFLVEYNGPLLEDPRTQITQGDFHDTLQSKPKASYDAILIDIDNTPDDLITSGNNKMYSPSFLKKLKQTLTPNGCLAYWLSEPAPKFKKLLGQAGFKVEEYASKPRENAKRARHCILLARK</sequence>
<keyword evidence="3" id="KW-1185">Reference proteome</keyword>
<dbReference type="PANTHER" id="PTHR43317:SF3">
    <property type="entry name" value="BLR2883 PROTEIN"/>
    <property type="match status" value="1"/>
</dbReference>
<dbReference type="EMBL" id="JBHUJB010000023">
    <property type="protein sequence ID" value="MFD2158423.1"/>
    <property type="molecule type" value="Genomic_DNA"/>
</dbReference>
<organism evidence="2 3">
    <name type="scientific">Rubritalea tangerina</name>
    <dbReference type="NCBI Taxonomy" id="430798"/>
    <lineage>
        <taxon>Bacteria</taxon>
        <taxon>Pseudomonadati</taxon>
        <taxon>Verrucomicrobiota</taxon>
        <taxon>Verrucomicrobiia</taxon>
        <taxon>Verrucomicrobiales</taxon>
        <taxon>Rubritaleaceae</taxon>
        <taxon>Rubritalea</taxon>
    </lineage>
</organism>
<evidence type="ECO:0000313" key="3">
    <source>
        <dbReference type="Proteomes" id="UP001597389"/>
    </source>
</evidence>
<accession>A0ABW4Z943</accession>
<dbReference type="RefSeq" id="WP_377088657.1">
    <property type="nucleotide sequence ID" value="NZ_JBHSJL010000014.1"/>
</dbReference>
<dbReference type="SUPFAM" id="SSF53335">
    <property type="entry name" value="S-adenosyl-L-methionine-dependent methyltransferases"/>
    <property type="match status" value="1"/>
</dbReference>
<reference evidence="3" key="1">
    <citation type="journal article" date="2019" name="Int. J. Syst. Evol. Microbiol.">
        <title>The Global Catalogue of Microorganisms (GCM) 10K type strain sequencing project: providing services to taxonomists for standard genome sequencing and annotation.</title>
        <authorList>
            <consortium name="The Broad Institute Genomics Platform"/>
            <consortium name="The Broad Institute Genome Sequencing Center for Infectious Disease"/>
            <person name="Wu L."/>
            <person name="Ma J."/>
        </authorList>
    </citation>
    <scope>NUCLEOTIDE SEQUENCE [LARGE SCALE GENOMIC DNA]</scope>
    <source>
        <strain evidence="3">CCUG 57942</strain>
    </source>
</reference>
<comment type="caution">
    <text evidence="2">The sequence shown here is derived from an EMBL/GenBank/DDBJ whole genome shotgun (WGS) entry which is preliminary data.</text>
</comment>
<proteinExistence type="predicted"/>
<keyword evidence="1" id="KW-0620">Polyamine biosynthesis</keyword>
<name>A0ABW4Z943_9BACT</name>
<evidence type="ECO:0000313" key="2">
    <source>
        <dbReference type="EMBL" id="MFD2158423.1"/>
    </source>
</evidence>
<dbReference type="PANTHER" id="PTHR43317">
    <property type="entry name" value="THERMOSPERMINE SYNTHASE ACAULIS5"/>
    <property type="match status" value="1"/>
</dbReference>
<dbReference type="InterPro" id="IPR029063">
    <property type="entry name" value="SAM-dependent_MTases_sf"/>
</dbReference>